<proteinExistence type="predicted"/>
<feature type="region of interest" description="Disordered" evidence="1">
    <location>
        <begin position="111"/>
        <end position="160"/>
    </location>
</feature>
<feature type="region of interest" description="Disordered" evidence="1">
    <location>
        <begin position="49"/>
        <end position="88"/>
    </location>
</feature>
<sequence>MPAAVLVNEQQRQHSATQYYDSEPSAPPRSGINYSQFFPEARVARVNQMLNTNLNENDRDNNNNNNSSSSTSAPVQGQVLHRQPSPSEVYGEAMYVTSPMTAGQKVMQATVVDQPGHKKQKKLQESDSEEERSGESEIVVFYEEQEEKKNEKDKKKKKKK</sequence>
<name>A0A7G2C6X2_9TRYP</name>
<gene>
    <name evidence="2" type="ORF">ADEAN_000114500</name>
</gene>
<feature type="region of interest" description="Disordered" evidence="1">
    <location>
        <begin position="1"/>
        <end position="34"/>
    </location>
</feature>
<accession>A0A7G2C6X2</accession>
<evidence type="ECO:0000256" key="1">
    <source>
        <dbReference type="SAM" id="MobiDB-lite"/>
    </source>
</evidence>
<organism evidence="2 3">
    <name type="scientific">Angomonas deanei</name>
    <dbReference type="NCBI Taxonomy" id="59799"/>
    <lineage>
        <taxon>Eukaryota</taxon>
        <taxon>Discoba</taxon>
        <taxon>Euglenozoa</taxon>
        <taxon>Kinetoplastea</taxon>
        <taxon>Metakinetoplastina</taxon>
        <taxon>Trypanosomatida</taxon>
        <taxon>Trypanosomatidae</taxon>
        <taxon>Strigomonadinae</taxon>
        <taxon>Angomonas</taxon>
    </lineage>
</organism>
<feature type="compositionally biased region" description="Low complexity" evidence="1">
    <location>
        <begin position="62"/>
        <end position="72"/>
    </location>
</feature>
<dbReference type="Proteomes" id="UP000515908">
    <property type="component" value="Chromosome 02"/>
</dbReference>
<evidence type="ECO:0000313" key="2">
    <source>
        <dbReference type="EMBL" id="CAD2213702.1"/>
    </source>
</evidence>
<dbReference type="EMBL" id="LR877146">
    <property type="protein sequence ID" value="CAD2213702.1"/>
    <property type="molecule type" value="Genomic_DNA"/>
</dbReference>
<dbReference type="AlphaFoldDB" id="A0A7G2C6X2"/>
<keyword evidence="3" id="KW-1185">Reference proteome</keyword>
<dbReference type="VEuPathDB" id="TriTrypDB:ADEAN_000114500"/>
<feature type="compositionally biased region" description="Polar residues" evidence="1">
    <location>
        <begin position="8"/>
        <end position="20"/>
    </location>
</feature>
<protein>
    <submittedName>
        <fullName evidence="2">Uncharacterized protein</fullName>
    </submittedName>
</protein>
<evidence type="ECO:0000313" key="3">
    <source>
        <dbReference type="Proteomes" id="UP000515908"/>
    </source>
</evidence>
<reference evidence="2 3" key="1">
    <citation type="submission" date="2020-08" db="EMBL/GenBank/DDBJ databases">
        <authorList>
            <person name="Newling K."/>
            <person name="Davey J."/>
            <person name="Forrester S."/>
        </authorList>
    </citation>
    <scope>NUCLEOTIDE SEQUENCE [LARGE SCALE GENOMIC DNA]</scope>
    <source>
        <strain evidence="3">Crithidia deanei Carvalho (ATCC PRA-265)</strain>
    </source>
</reference>